<proteinExistence type="predicted"/>
<dbReference type="Gramene" id="TuG1812G0400003989.01.T01">
    <property type="protein sequence ID" value="TuG1812G0400003989.01.T01.cds303408"/>
    <property type="gene ID" value="TuG1812G0400003989.01"/>
</dbReference>
<organism evidence="1 2">
    <name type="scientific">Triticum urartu</name>
    <name type="common">Red wild einkorn</name>
    <name type="synonym">Crithodium urartu</name>
    <dbReference type="NCBI Taxonomy" id="4572"/>
    <lineage>
        <taxon>Eukaryota</taxon>
        <taxon>Viridiplantae</taxon>
        <taxon>Streptophyta</taxon>
        <taxon>Embryophyta</taxon>
        <taxon>Tracheophyta</taxon>
        <taxon>Spermatophyta</taxon>
        <taxon>Magnoliopsida</taxon>
        <taxon>Liliopsida</taxon>
        <taxon>Poales</taxon>
        <taxon>Poaceae</taxon>
        <taxon>BOP clade</taxon>
        <taxon>Pooideae</taxon>
        <taxon>Triticodae</taxon>
        <taxon>Triticeae</taxon>
        <taxon>Triticinae</taxon>
        <taxon>Triticum</taxon>
    </lineage>
</organism>
<accession>A0A8R7QAJ1</accession>
<dbReference type="Proteomes" id="UP000015106">
    <property type="component" value="Chromosome 4"/>
</dbReference>
<dbReference type="AlphaFoldDB" id="A0A8R7QAJ1"/>
<protein>
    <submittedName>
        <fullName evidence="1">Uncharacterized protein</fullName>
    </submittedName>
</protein>
<reference evidence="1" key="2">
    <citation type="submission" date="2018-03" db="EMBL/GenBank/DDBJ databases">
        <title>The Triticum urartu genome reveals the dynamic nature of wheat genome evolution.</title>
        <authorList>
            <person name="Ling H."/>
            <person name="Ma B."/>
            <person name="Shi X."/>
            <person name="Liu H."/>
            <person name="Dong L."/>
            <person name="Sun H."/>
            <person name="Cao Y."/>
            <person name="Gao Q."/>
            <person name="Zheng S."/>
            <person name="Li Y."/>
            <person name="Yu Y."/>
            <person name="Du H."/>
            <person name="Qi M."/>
            <person name="Li Y."/>
            <person name="Yu H."/>
            <person name="Cui Y."/>
            <person name="Wang N."/>
            <person name="Chen C."/>
            <person name="Wu H."/>
            <person name="Zhao Y."/>
            <person name="Zhang J."/>
            <person name="Li Y."/>
            <person name="Zhou W."/>
            <person name="Zhang B."/>
            <person name="Hu W."/>
            <person name="Eijk M."/>
            <person name="Tang J."/>
            <person name="Witsenboer H."/>
            <person name="Zhao S."/>
            <person name="Li Z."/>
            <person name="Zhang A."/>
            <person name="Wang D."/>
            <person name="Liang C."/>
        </authorList>
    </citation>
    <scope>NUCLEOTIDE SEQUENCE [LARGE SCALE GENOMIC DNA]</scope>
    <source>
        <strain evidence="1">cv. G1812</strain>
    </source>
</reference>
<reference evidence="1" key="3">
    <citation type="submission" date="2022-06" db="UniProtKB">
        <authorList>
            <consortium name="EnsemblPlants"/>
        </authorList>
    </citation>
    <scope>IDENTIFICATION</scope>
</reference>
<sequence length="61" mass="6945">MKFPISYGKHNAIWYPSPKTYIIEDLPFMRKQVKKRVLIARLPQGSLFGGLGGRHLAFSPS</sequence>
<evidence type="ECO:0000313" key="2">
    <source>
        <dbReference type="Proteomes" id="UP000015106"/>
    </source>
</evidence>
<evidence type="ECO:0000313" key="1">
    <source>
        <dbReference type="EnsemblPlants" id="TuG1812G0400003989.01.T01.cds303408"/>
    </source>
</evidence>
<keyword evidence="2" id="KW-1185">Reference proteome</keyword>
<dbReference type="EnsemblPlants" id="TuG1812G0400003989.01.T01">
    <property type="protein sequence ID" value="TuG1812G0400003989.01.T01.cds303408"/>
    <property type="gene ID" value="TuG1812G0400003989.01"/>
</dbReference>
<reference evidence="2" key="1">
    <citation type="journal article" date="2013" name="Nature">
        <title>Draft genome of the wheat A-genome progenitor Triticum urartu.</title>
        <authorList>
            <person name="Ling H.Q."/>
            <person name="Zhao S."/>
            <person name="Liu D."/>
            <person name="Wang J."/>
            <person name="Sun H."/>
            <person name="Zhang C."/>
            <person name="Fan H."/>
            <person name="Li D."/>
            <person name="Dong L."/>
            <person name="Tao Y."/>
            <person name="Gao C."/>
            <person name="Wu H."/>
            <person name="Li Y."/>
            <person name="Cui Y."/>
            <person name="Guo X."/>
            <person name="Zheng S."/>
            <person name="Wang B."/>
            <person name="Yu K."/>
            <person name="Liang Q."/>
            <person name="Yang W."/>
            <person name="Lou X."/>
            <person name="Chen J."/>
            <person name="Feng M."/>
            <person name="Jian J."/>
            <person name="Zhang X."/>
            <person name="Luo G."/>
            <person name="Jiang Y."/>
            <person name="Liu J."/>
            <person name="Wang Z."/>
            <person name="Sha Y."/>
            <person name="Zhang B."/>
            <person name="Wu H."/>
            <person name="Tang D."/>
            <person name="Shen Q."/>
            <person name="Xue P."/>
            <person name="Zou S."/>
            <person name="Wang X."/>
            <person name="Liu X."/>
            <person name="Wang F."/>
            <person name="Yang Y."/>
            <person name="An X."/>
            <person name="Dong Z."/>
            <person name="Zhang K."/>
            <person name="Zhang X."/>
            <person name="Luo M.C."/>
            <person name="Dvorak J."/>
            <person name="Tong Y."/>
            <person name="Wang J."/>
            <person name="Yang H."/>
            <person name="Li Z."/>
            <person name="Wang D."/>
            <person name="Zhang A."/>
            <person name="Wang J."/>
        </authorList>
    </citation>
    <scope>NUCLEOTIDE SEQUENCE</scope>
    <source>
        <strain evidence="2">cv. G1812</strain>
    </source>
</reference>
<name>A0A8R7QAJ1_TRIUA</name>